<keyword evidence="1 11" id="KW-0540">Nuclease</keyword>
<dbReference type="RefSeq" id="WP_303548581.1">
    <property type="nucleotide sequence ID" value="NZ_JAUOPG010000002.1"/>
</dbReference>
<protein>
    <recommendedName>
        <fullName evidence="11">RecBCD enzyme subunit RecD</fullName>
        <ecNumber evidence="11">5.6.2.3</ecNumber>
    </recommendedName>
    <alternativeName>
        <fullName evidence="11">DNA 5'-3' helicase subunit RecD</fullName>
    </alternativeName>
    <alternativeName>
        <fullName evidence="11">Exonuclease V subunit RecD</fullName>
        <shortName evidence="11">ExoV subunit RecD</shortName>
    </alternativeName>
    <alternativeName>
        <fullName evidence="11">Helicase/nuclease RecBCD subunit RecD</fullName>
    </alternativeName>
</protein>
<name>A0AAW7XEK7_9GAMM</name>
<feature type="domain" description="RecBCD enzyme subunit RecD N-terminal" evidence="13">
    <location>
        <begin position="10"/>
        <end position="110"/>
    </location>
</feature>
<keyword evidence="9 11" id="KW-0234">DNA repair</keyword>
<dbReference type="InterPro" id="IPR049550">
    <property type="entry name" value="RecD_N"/>
</dbReference>
<dbReference type="GO" id="GO:0009338">
    <property type="term" value="C:exodeoxyribonuclease V complex"/>
    <property type="evidence" value="ECO:0007669"/>
    <property type="project" value="InterPro"/>
</dbReference>
<evidence type="ECO:0000256" key="9">
    <source>
        <dbReference type="ARBA" id="ARBA00023204"/>
    </source>
</evidence>
<evidence type="ECO:0000256" key="7">
    <source>
        <dbReference type="ARBA" id="ARBA00022840"/>
    </source>
</evidence>
<keyword evidence="2 11" id="KW-0547">Nucleotide-binding</keyword>
<dbReference type="Gene3D" id="3.40.50.300">
    <property type="entry name" value="P-loop containing nucleotide triphosphate hydrolases"/>
    <property type="match status" value="3"/>
</dbReference>
<evidence type="ECO:0000256" key="11">
    <source>
        <dbReference type="HAMAP-Rule" id="MF_01487"/>
    </source>
</evidence>
<comment type="catalytic activity">
    <reaction evidence="11">
        <text>ATP + H2O = ADP + phosphate + H(+)</text>
        <dbReference type="Rhea" id="RHEA:13065"/>
        <dbReference type="ChEBI" id="CHEBI:15377"/>
        <dbReference type="ChEBI" id="CHEBI:15378"/>
        <dbReference type="ChEBI" id="CHEBI:30616"/>
        <dbReference type="ChEBI" id="CHEBI:43474"/>
        <dbReference type="ChEBI" id="CHEBI:456216"/>
        <dbReference type="EC" id="5.6.2.3"/>
    </reaction>
</comment>
<dbReference type="PANTHER" id="PTHR43788:SF6">
    <property type="entry name" value="DNA HELICASE B"/>
    <property type="match status" value="1"/>
</dbReference>
<dbReference type="CDD" id="cd18809">
    <property type="entry name" value="SF1_C_RecD"/>
    <property type="match status" value="1"/>
</dbReference>
<reference evidence="14" key="1">
    <citation type="submission" date="2023-07" db="EMBL/GenBank/DDBJ databases">
        <title>Genome content predicts the carbon catabolic preferences of heterotrophic bacteria.</title>
        <authorList>
            <person name="Gralka M."/>
        </authorList>
    </citation>
    <scope>NUCLEOTIDE SEQUENCE</scope>
    <source>
        <strain evidence="14">I2M16</strain>
    </source>
</reference>
<keyword evidence="5 11" id="KW-0347">Helicase</keyword>
<keyword evidence="3 11" id="KW-0227">DNA damage</keyword>
<dbReference type="InterPro" id="IPR050534">
    <property type="entry name" value="Coronavir_polyprotein_1ab"/>
</dbReference>
<feature type="domain" description="UvrD-like helicase C-terminal" evidence="12">
    <location>
        <begin position="536"/>
        <end position="581"/>
    </location>
</feature>
<dbReference type="NCBIfam" id="TIGR01447">
    <property type="entry name" value="recD"/>
    <property type="match status" value="1"/>
</dbReference>
<comment type="miscellaneous">
    <text evidence="11">In the RecBCD complex, RecB has a slow 3'-5' helicase, an exonuclease activity and loads RecA onto ssDNA, RecD has a fast 5'-3' helicase activity, while RecC stimulates the ATPase and processivity of the RecB helicase and contributes to recognition of the Chi site.</text>
</comment>
<comment type="caution">
    <text evidence="14">The sequence shown here is derived from an EMBL/GenBank/DDBJ whole genome shotgun (WGS) entry which is preliminary data.</text>
</comment>
<dbReference type="AlphaFoldDB" id="A0AAW7XEK7"/>
<dbReference type="InterPro" id="IPR006344">
    <property type="entry name" value="RecD"/>
</dbReference>
<evidence type="ECO:0000259" key="12">
    <source>
        <dbReference type="Pfam" id="PF13538"/>
    </source>
</evidence>
<comment type="subunit">
    <text evidence="11">Heterotrimer of RecB, RecC and RecD. All subunits contribute to DNA-binding.</text>
</comment>
<evidence type="ECO:0000256" key="6">
    <source>
        <dbReference type="ARBA" id="ARBA00022839"/>
    </source>
</evidence>
<keyword evidence="10 11" id="KW-0413">Isomerase</keyword>
<dbReference type="Gene3D" id="1.10.10.1020">
    <property type="entry name" value="RecBCD complex, subunit RecD, N-terminal domain"/>
    <property type="match status" value="1"/>
</dbReference>
<evidence type="ECO:0000259" key="13">
    <source>
        <dbReference type="Pfam" id="PF21185"/>
    </source>
</evidence>
<dbReference type="Pfam" id="PF21185">
    <property type="entry name" value="RecD_N"/>
    <property type="match status" value="1"/>
</dbReference>
<gene>
    <name evidence="11 14" type="primary">recD</name>
    <name evidence="14" type="ORF">Q4490_03110</name>
</gene>
<organism evidence="14 15">
    <name type="scientific">Neptunomonas phycophila</name>
    <dbReference type="NCBI Taxonomy" id="1572645"/>
    <lineage>
        <taxon>Bacteria</taxon>
        <taxon>Pseudomonadati</taxon>
        <taxon>Pseudomonadota</taxon>
        <taxon>Gammaproteobacteria</taxon>
        <taxon>Oceanospirillales</taxon>
        <taxon>Oceanospirillaceae</taxon>
        <taxon>Neptunomonas</taxon>
    </lineage>
</organism>
<dbReference type="GO" id="GO:0043139">
    <property type="term" value="F:5'-3' DNA helicase activity"/>
    <property type="evidence" value="ECO:0007669"/>
    <property type="project" value="UniProtKB-UniRule"/>
</dbReference>
<keyword evidence="6 11" id="KW-0269">Exonuclease</keyword>
<evidence type="ECO:0000256" key="1">
    <source>
        <dbReference type="ARBA" id="ARBA00022722"/>
    </source>
</evidence>
<dbReference type="GO" id="GO:0005524">
    <property type="term" value="F:ATP binding"/>
    <property type="evidence" value="ECO:0007669"/>
    <property type="project" value="UniProtKB-UniRule"/>
</dbReference>
<keyword evidence="7 11" id="KW-0067">ATP-binding</keyword>
<dbReference type="PANTHER" id="PTHR43788">
    <property type="entry name" value="DNA2/NAM7 HELICASE FAMILY MEMBER"/>
    <property type="match status" value="1"/>
</dbReference>
<evidence type="ECO:0000256" key="8">
    <source>
        <dbReference type="ARBA" id="ARBA00023125"/>
    </source>
</evidence>
<comment type="function">
    <text evidence="11">A helicase/nuclease that prepares dsDNA breaks (DSB) for recombinational DNA repair. Binds to DSBs and unwinds DNA via a highly rapid and processive ATP-dependent bidirectional helicase activity. Unwinds dsDNA until it encounters a Chi (crossover hotspot instigator) sequence from the 3' direction. Cuts ssDNA a few nucleotides 3' to the Chi site. The properties and activities of the enzyme are changed at Chi. The Chi-altered holoenzyme produces a long 3'-ssDNA overhang and facilitates RecA-binding to the ssDNA for homologous DNA recombination and repair. Holoenzyme degrades any linearized DNA that is unable to undergo homologous recombination. In the holoenzyme this subunit has ssDNA-dependent ATPase and 5'-3' helicase activity. When added to pre-assembled RecBC greatly stimulates nuclease activity and augments holoenzyme processivity. Negatively regulates the RecA-loading ability of RecBCD.</text>
</comment>
<dbReference type="GO" id="GO:0003677">
    <property type="term" value="F:DNA binding"/>
    <property type="evidence" value="ECO:0007669"/>
    <property type="project" value="UniProtKB-UniRule"/>
</dbReference>
<dbReference type="EMBL" id="JAUOPG010000002">
    <property type="protein sequence ID" value="MDO6452545.1"/>
    <property type="molecule type" value="Genomic_DNA"/>
</dbReference>
<dbReference type="SUPFAM" id="SSF52540">
    <property type="entry name" value="P-loop containing nucleoside triphosphate hydrolases"/>
    <property type="match status" value="2"/>
</dbReference>
<dbReference type="InterPro" id="IPR027417">
    <property type="entry name" value="P-loop_NTPase"/>
</dbReference>
<keyword evidence="4 11" id="KW-0378">Hydrolase</keyword>
<evidence type="ECO:0000313" key="14">
    <source>
        <dbReference type="EMBL" id="MDO6452545.1"/>
    </source>
</evidence>
<dbReference type="InterPro" id="IPR041851">
    <property type="entry name" value="RecD_N_sf"/>
</dbReference>
<feature type="binding site" evidence="11">
    <location>
        <begin position="174"/>
        <end position="181"/>
    </location>
    <ligand>
        <name>ATP</name>
        <dbReference type="ChEBI" id="CHEBI:30616"/>
    </ligand>
</feature>
<keyword evidence="8 11" id="KW-0238">DNA-binding</keyword>
<dbReference type="GO" id="GO:0017116">
    <property type="term" value="F:single-stranded DNA helicase activity"/>
    <property type="evidence" value="ECO:0007669"/>
    <property type="project" value="TreeGrafter"/>
</dbReference>
<dbReference type="GO" id="GO:0000724">
    <property type="term" value="P:double-strand break repair via homologous recombination"/>
    <property type="evidence" value="ECO:0007669"/>
    <property type="project" value="UniProtKB-UniRule"/>
</dbReference>
<evidence type="ECO:0000256" key="2">
    <source>
        <dbReference type="ARBA" id="ARBA00022741"/>
    </source>
</evidence>
<dbReference type="Pfam" id="PF13245">
    <property type="entry name" value="AAA_19"/>
    <property type="match status" value="1"/>
</dbReference>
<sequence length="620" mass="67899">MQLLDELLELRLIRPVDLHFSRWLKQQHPSVNQSLLALAAIVSRHLGDGHICVRIDSLMGLIAYWPMSVREPLRALLPSDTASMSALVDETVLGTGDELTPLVLNQDRVYLYQYFQYECQVARKLLSLAGEGDVNPEQLTMHLQALFAQSNEQPDWQKVAATTAVAQRVSVISGGPGTGKTTTVTRMLAIYLQSMLEHNPDVHPVIRLAAPTGKAAARLSESIAQAKHQLSVPESVTSLIPDVGVTLHRLLGARPNVHHYQYNADNPLHLDLLVVDEASMIDLPLMASLLEALPEQARLVLIGDKEQLASVEAGSVMGDLCARPTGCVKTPAMQQLLLQTCGVPFEQGMPSTFADAVSLLQRSYRFSANSGIGALARAVNSGDRRAVRQAFAQGYDDIHLLPMQDDHVKPLLQHMQQGYTDYLKAVSEQQAPASVLLAFNRFKVLCGLRRGPWGVEAINQAFELQLEALQRISRKGRWYAGRPVMITRNEPALNLFNGDIGVALPDEATGRLKVWFDLGGELVRFSTSRLPSHETVFAMTVHKSQGSEFDQVTLVLTPTSQGNSRELVYTGITRAKKQCNVWGAIETLEKAACSPTTRMSGLAARLWNGPGPTASIGPTP</sequence>
<proteinExistence type="inferred from homology"/>
<dbReference type="CDD" id="cd17933">
    <property type="entry name" value="DEXSc_RecD-like"/>
    <property type="match status" value="1"/>
</dbReference>
<comment type="similarity">
    <text evidence="11">Belongs to the RecD family.</text>
</comment>
<dbReference type="GO" id="GO:0008854">
    <property type="term" value="F:exodeoxyribonuclease V activity"/>
    <property type="evidence" value="ECO:0007669"/>
    <property type="project" value="InterPro"/>
</dbReference>
<dbReference type="Proteomes" id="UP001169862">
    <property type="component" value="Unassembled WGS sequence"/>
</dbReference>
<dbReference type="EC" id="5.6.2.3" evidence="11"/>
<evidence type="ECO:0000313" key="15">
    <source>
        <dbReference type="Proteomes" id="UP001169862"/>
    </source>
</evidence>
<evidence type="ECO:0000256" key="4">
    <source>
        <dbReference type="ARBA" id="ARBA00022801"/>
    </source>
</evidence>
<evidence type="ECO:0000256" key="3">
    <source>
        <dbReference type="ARBA" id="ARBA00022763"/>
    </source>
</evidence>
<accession>A0AAW7XEK7</accession>
<dbReference type="InterPro" id="IPR027785">
    <property type="entry name" value="UvrD-like_helicase_C"/>
</dbReference>
<dbReference type="Pfam" id="PF13538">
    <property type="entry name" value="UvrD_C_2"/>
    <property type="match status" value="1"/>
</dbReference>
<evidence type="ECO:0000256" key="5">
    <source>
        <dbReference type="ARBA" id="ARBA00022806"/>
    </source>
</evidence>
<dbReference type="HAMAP" id="MF_01487">
    <property type="entry name" value="RecD"/>
    <property type="match status" value="1"/>
</dbReference>
<evidence type="ECO:0000256" key="10">
    <source>
        <dbReference type="ARBA" id="ARBA00023235"/>
    </source>
</evidence>